<reference evidence="2 3" key="1">
    <citation type="journal article" date="2024" name="BMC Genomics">
        <title>De novo assembly and annotation of Popillia japonica's genome with initial clues to its potential as an invasive pest.</title>
        <authorList>
            <person name="Cucini C."/>
            <person name="Boschi S."/>
            <person name="Funari R."/>
            <person name="Cardaioli E."/>
            <person name="Iannotti N."/>
            <person name="Marturano G."/>
            <person name="Paoli F."/>
            <person name="Bruttini M."/>
            <person name="Carapelli A."/>
            <person name="Frati F."/>
            <person name="Nardi F."/>
        </authorList>
    </citation>
    <scope>NUCLEOTIDE SEQUENCE [LARGE SCALE GENOMIC DNA]</scope>
    <source>
        <strain evidence="2">DMR45628</strain>
    </source>
</reference>
<protein>
    <submittedName>
        <fullName evidence="2">28 kDa A-kinase anchor</fullName>
    </submittedName>
</protein>
<evidence type="ECO:0000313" key="3">
    <source>
        <dbReference type="Proteomes" id="UP001458880"/>
    </source>
</evidence>
<keyword evidence="3" id="KW-1185">Reference proteome</keyword>
<dbReference type="PANTHER" id="PTHR35075">
    <property type="entry name" value="A-KINASE ANCHOR PROTEIN 14"/>
    <property type="match status" value="1"/>
</dbReference>
<dbReference type="InterPro" id="IPR025663">
    <property type="entry name" value="AKAP_28"/>
</dbReference>
<dbReference type="InterPro" id="IPR053084">
    <property type="entry name" value="AKAP"/>
</dbReference>
<sequence length="255" mass="29615">MDSDEALEESEEEMLNNTSSLRIKKHTKFDKPLSGMQGSTTESAPCAQFDGYEAIAKFFLTELLEQSAAEAQDRKVVNLEEKELSSSSSSAITFVEFFGSFTSWPTIQEFTVELGEDRIAEYLSTWYYEEDWLYCVDLKLQQSDGCCDYYIYEVSFLFLHCVDLKLQQSDGCCDYYIYETKWSLPTKEYPIAQATASIYFTIAVSRVKPQHCLVDVTYNYEGCSYVHIPFKHTFSEQWLFNIIEAKLKFFKTLRF</sequence>
<dbReference type="AlphaFoldDB" id="A0AAW1MHU1"/>
<name>A0AAW1MHU1_POPJA</name>
<evidence type="ECO:0000313" key="2">
    <source>
        <dbReference type="EMBL" id="KAK9745952.1"/>
    </source>
</evidence>
<dbReference type="Proteomes" id="UP001458880">
    <property type="component" value="Unassembled WGS sequence"/>
</dbReference>
<dbReference type="PANTHER" id="PTHR35075:SF1">
    <property type="entry name" value="A-KINASE ANCHOR PROTEIN 14"/>
    <property type="match status" value="1"/>
</dbReference>
<dbReference type="GO" id="GO:0034237">
    <property type="term" value="F:protein kinase A regulatory subunit binding"/>
    <property type="evidence" value="ECO:0007669"/>
    <property type="project" value="TreeGrafter"/>
</dbReference>
<accession>A0AAW1MHU1</accession>
<feature type="compositionally biased region" description="Acidic residues" evidence="1">
    <location>
        <begin position="1"/>
        <end position="14"/>
    </location>
</feature>
<dbReference type="GO" id="GO:0005952">
    <property type="term" value="C:cAMP-dependent protein kinase complex"/>
    <property type="evidence" value="ECO:0007669"/>
    <property type="project" value="TreeGrafter"/>
</dbReference>
<proteinExistence type="predicted"/>
<gene>
    <name evidence="2" type="ORF">QE152_g6508</name>
</gene>
<organism evidence="2 3">
    <name type="scientific">Popillia japonica</name>
    <name type="common">Japanese beetle</name>
    <dbReference type="NCBI Taxonomy" id="7064"/>
    <lineage>
        <taxon>Eukaryota</taxon>
        <taxon>Metazoa</taxon>
        <taxon>Ecdysozoa</taxon>
        <taxon>Arthropoda</taxon>
        <taxon>Hexapoda</taxon>
        <taxon>Insecta</taxon>
        <taxon>Pterygota</taxon>
        <taxon>Neoptera</taxon>
        <taxon>Endopterygota</taxon>
        <taxon>Coleoptera</taxon>
        <taxon>Polyphaga</taxon>
        <taxon>Scarabaeiformia</taxon>
        <taxon>Scarabaeidae</taxon>
        <taxon>Rutelinae</taxon>
        <taxon>Popillia</taxon>
    </lineage>
</organism>
<comment type="caution">
    <text evidence="2">The sequence shown here is derived from an EMBL/GenBank/DDBJ whole genome shotgun (WGS) entry which is preliminary data.</text>
</comment>
<feature type="region of interest" description="Disordered" evidence="1">
    <location>
        <begin position="1"/>
        <end position="21"/>
    </location>
</feature>
<dbReference type="Pfam" id="PF14469">
    <property type="entry name" value="AKAP28"/>
    <property type="match status" value="2"/>
</dbReference>
<evidence type="ECO:0000256" key="1">
    <source>
        <dbReference type="SAM" id="MobiDB-lite"/>
    </source>
</evidence>
<dbReference type="EMBL" id="JASPKY010000043">
    <property type="protein sequence ID" value="KAK9745952.1"/>
    <property type="molecule type" value="Genomic_DNA"/>
</dbReference>